<dbReference type="PANTHER" id="PTHR43673:SF10">
    <property type="entry name" value="NADH DEHYDROGENASE_NAD(P)H NITROREDUCTASE XCC3605-RELATED"/>
    <property type="match status" value="1"/>
</dbReference>
<evidence type="ECO:0000313" key="6">
    <source>
        <dbReference type="EMBL" id="CAB4576457.1"/>
    </source>
</evidence>
<dbReference type="GO" id="GO:0016491">
    <property type="term" value="F:oxidoreductase activity"/>
    <property type="evidence" value="ECO:0007669"/>
    <property type="project" value="UniProtKB-KW"/>
</dbReference>
<feature type="domain" description="Nitroreductase" evidence="4">
    <location>
        <begin position="8"/>
        <end position="172"/>
    </location>
</feature>
<dbReference type="EMBL" id="CAEZXE010000005">
    <property type="protein sequence ID" value="CAB4667082.1"/>
    <property type="molecule type" value="Genomic_DNA"/>
</dbReference>
<dbReference type="AlphaFoldDB" id="A0A6J6EKK0"/>
<protein>
    <submittedName>
        <fullName evidence="5">Unannotated protein</fullName>
    </submittedName>
</protein>
<evidence type="ECO:0000313" key="7">
    <source>
        <dbReference type="EMBL" id="CAB4634540.1"/>
    </source>
</evidence>
<accession>A0A6J6EKK0</accession>
<evidence type="ECO:0000313" key="5">
    <source>
        <dbReference type="EMBL" id="CAB4575919.1"/>
    </source>
</evidence>
<dbReference type="PANTHER" id="PTHR43673">
    <property type="entry name" value="NAD(P)H NITROREDUCTASE YDGI-RELATED"/>
    <property type="match status" value="1"/>
</dbReference>
<dbReference type="Pfam" id="PF00881">
    <property type="entry name" value="Nitroreductase"/>
    <property type="match status" value="1"/>
</dbReference>
<evidence type="ECO:0000259" key="4">
    <source>
        <dbReference type="Pfam" id="PF00881"/>
    </source>
</evidence>
<proteinExistence type="inferred from homology"/>
<dbReference type="EMBL" id="CAEZVV010000004">
    <property type="protein sequence ID" value="CAB4634540.1"/>
    <property type="molecule type" value="Genomic_DNA"/>
</dbReference>
<feature type="compositionally biased region" description="Basic and acidic residues" evidence="3">
    <location>
        <begin position="188"/>
        <end position="199"/>
    </location>
</feature>
<dbReference type="SUPFAM" id="SSF55469">
    <property type="entry name" value="FMN-dependent nitroreductase-like"/>
    <property type="match status" value="1"/>
</dbReference>
<feature type="region of interest" description="Disordered" evidence="3">
    <location>
        <begin position="176"/>
        <end position="199"/>
    </location>
</feature>
<gene>
    <name evidence="6" type="ORF">UFOPK1603_01474</name>
    <name evidence="5" type="ORF">UFOPK1711_00807</name>
    <name evidence="7" type="ORF">UFOPK2143_00132</name>
    <name evidence="8" type="ORF">UFOPK2350_00119</name>
</gene>
<comment type="similarity">
    <text evidence="1">Belongs to the nitroreductase family.</text>
</comment>
<sequence length="199" mass="22388">MQFADVVVNRRMVRAFETRPVPSDVLDRVLDLARRVPAAGNTQGLDLVVLEGEQTQRYWDATLPMERRAAFPWPRLLDAPVLIIPVSWPAAYVERYGEQDKVRTGLGEREESWSVPYWYVDTAFSAMVAMLAAVDEGLGALFFGQFEHEGAVKNAFGIPDDRRPIGTIAIGYAADEQRPSASSKRPRRPFDEVVHRGGW</sequence>
<evidence type="ECO:0000256" key="2">
    <source>
        <dbReference type="ARBA" id="ARBA00023002"/>
    </source>
</evidence>
<organism evidence="5">
    <name type="scientific">freshwater metagenome</name>
    <dbReference type="NCBI Taxonomy" id="449393"/>
    <lineage>
        <taxon>unclassified sequences</taxon>
        <taxon>metagenomes</taxon>
        <taxon>ecological metagenomes</taxon>
    </lineage>
</organism>
<dbReference type="EMBL" id="CAEZTR010000038">
    <property type="protein sequence ID" value="CAB4575919.1"/>
    <property type="molecule type" value="Genomic_DNA"/>
</dbReference>
<keyword evidence="2" id="KW-0560">Oxidoreductase</keyword>
<dbReference type="EMBL" id="CAEZTG010000163">
    <property type="protein sequence ID" value="CAB4576457.1"/>
    <property type="molecule type" value="Genomic_DNA"/>
</dbReference>
<evidence type="ECO:0000313" key="8">
    <source>
        <dbReference type="EMBL" id="CAB4667082.1"/>
    </source>
</evidence>
<evidence type="ECO:0000256" key="3">
    <source>
        <dbReference type="SAM" id="MobiDB-lite"/>
    </source>
</evidence>
<dbReference type="InterPro" id="IPR000415">
    <property type="entry name" value="Nitroreductase-like"/>
</dbReference>
<reference evidence="5" key="1">
    <citation type="submission" date="2020-05" db="EMBL/GenBank/DDBJ databases">
        <authorList>
            <person name="Chiriac C."/>
            <person name="Salcher M."/>
            <person name="Ghai R."/>
            <person name="Kavagutti S V."/>
        </authorList>
    </citation>
    <scope>NUCLEOTIDE SEQUENCE</scope>
</reference>
<evidence type="ECO:0000256" key="1">
    <source>
        <dbReference type="ARBA" id="ARBA00007118"/>
    </source>
</evidence>
<name>A0A6J6EKK0_9ZZZZ</name>
<dbReference type="InterPro" id="IPR029479">
    <property type="entry name" value="Nitroreductase"/>
</dbReference>
<dbReference type="Gene3D" id="3.40.109.10">
    <property type="entry name" value="NADH Oxidase"/>
    <property type="match status" value="1"/>
</dbReference>